<evidence type="ECO:0000313" key="2">
    <source>
        <dbReference type="Proteomes" id="UP000298493"/>
    </source>
</evidence>
<dbReference type="Proteomes" id="UP000298493">
    <property type="component" value="Unassembled WGS sequence"/>
</dbReference>
<organism evidence="1 2">
    <name type="scientific">Venturia nashicola</name>
    <dbReference type="NCBI Taxonomy" id="86259"/>
    <lineage>
        <taxon>Eukaryota</taxon>
        <taxon>Fungi</taxon>
        <taxon>Dikarya</taxon>
        <taxon>Ascomycota</taxon>
        <taxon>Pezizomycotina</taxon>
        <taxon>Dothideomycetes</taxon>
        <taxon>Pleosporomycetidae</taxon>
        <taxon>Venturiales</taxon>
        <taxon>Venturiaceae</taxon>
        <taxon>Venturia</taxon>
    </lineage>
</organism>
<accession>A0A4Z1NW24</accession>
<dbReference type="EMBL" id="SNSC02000013">
    <property type="protein sequence ID" value="TID18827.1"/>
    <property type="molecule type" value="Genomic_DNA"/>
</dbReference>
<reference evidence="1 2" key="1">
    <citation type="submission" date="2019-04" db="EMBL/GenBank/DDBJ databases">
        <title>High contiguity whole genome sequence and gene annotation resource for two Venturia nashicola isolates.</title>
        <authorList>
            <person name="Prokchorchik M."/>
            <person name="Won K."/>
            <person name="Lee Y."/>
            <person name="Choi E.D."/>
            <person name="Segonzac C."/>
            <person name="Sohn K.H."/>
        </authorList>
    </citation>
    <scope>NUCLEOTIDE SEQUENCE [LARGE SCALE GENOMIC DNA]</scope>
    <source>
        <strain evidence="1 2">PRI2</strain>
    </source>
</reference>
<sequence length="118" mass="12933">MHRRGDMDGVEHRSRELVGVRSSPHLLLLLLLGRRNTTDPLLTAATDCSKTGQPLGMLIKRSRVACKGDACEIASNRSLASIPILVTLMFLSHSEYVTCTASQNKAGHEFADVPYSIR</sequence>
<gene>
    <name evidence="1" type="ORF">E6O75_ATG05948</name>
</gene>
<protein>
    <submittedName>
        <fullName evidence="1">Uncharacterized protein</fullName>
    </submittedName>
</protein>
<evidence type="ECO:0000313" key="1">
    <source>
        <dbReference type="EMBL" id="TID18827.1"/>
    </source>
</evidence>
<dbReference type="AlphaFoldDB" id="A0A4Z1NW24"/>
<name>A0A4Z1NW24_9PEZI</name>
<proteinExistence type="predicted"/>
<keyword evidence="2" id="KW-1185">Reference proteome</keyword>
<comment type="caution">
    <text evidence="1">The sequence shown here is derived from an EMBL/GenBank/DDBJ whole genome shotgun (WGS) entry which is preliminary data.</text>
</comment>